<dbReference type="GeneID" id="92036237"/>
<dbReference type="Gene3D" id="1.25.40.10">
    <property type="entry name" value="Tetratricopeptide repeat domain"/>
    <property type="match status" value="1"/>
</dbReference>
<gene>
    <name evidence="3" type="ORF">J3D65DRAFT_670792</name>
</gene>
<proteinExistence type="predicted"/>
<feature type="coiled-coil region" evidence="1">
    <location>
        <begin position="747"/>
        <end position="801"/>
    </location>
</feature>
<evidence type="ECO:0000313" key="3">
    <source>
        <dbReference type="EMBL" id="KAK7532165.1"/>
    </source>
</evidence>
<feature type="domain" description="CHAT" evidence="2">
    <location>
        <begin position="921"/>
        <end position="1233"/>
    </location>
</feature>
<dbReference type="InterPro" id="IPR011990">
    <property type="entry name" value="TPR-like_helical_dom_sf"/>
</dbReference>
<evidence type="ECO:0000259" key="2">
    <source>
        <dbReference type="Pfam" id="PF12770"/>
    </source>
</evidence>
<protein>
    <submittedName>
        <fullName evidence="3">CHAT domain-containing protein</fullName>
    </submittedName>
</protein>
<dbReference type="RefSeq" id="XP_066651833.1">
    <property type="nucleotide sequence ID" value="XM_066803331.1"/>
</dbReference>
<dbReference type="Proteomes" id="UP001360953">
    <property type="component" value="Unassembled WGS sequence"/>
</dbReference>
<name>A0ABR1LAA8_9PEZI</name>
<keyword evidence="1" id="KW-0175">Coiled coil</keyword>
<dbReference type="InterPro" id="IPR024983">
    <property type="entry name" value="CHAT_dom"/>
</dbReference>
<comment type="caution">
    <text evidence="3">The sequence shown here is derived from an EMBL/GenBank/DDBJ whole genome shotgun (WGS) entry which is preliminary data.</text>
</comment>
<sequence>MEEFEDRAMALLVKITTVDENDHQLQPILYHELEHVRWEQFLLSKDVEYLDEAIAAVREALRTAPSGSLRRRGYSACLAGKVCFKDSLVAIASEESSKGASITSTTTRQRQTQIEESDELFRRVSKPRVVRISACPPKRRPIFQIAVAQWLFQRSIESGCERILDKAASLARTTLESASGEETRESLGIVYQRILTYKYFRYGPMGLYDAITLGYKHAEAVACYGPKFVAALFYDGLENVRHLQERITVVKILDRGNLHQNKYTASGGLAILDLAIKSYETIPDDVSEARLLGLKCQSLAICYSLRHQANACRGDLEKALTMGAMARKLIPNNDPEQSRTLYTLGKSRAMLHFCTSKVEHVDEAIILFEEAVKFEKADPVKRAFYAGGLAGALRLRYTLLDDTKDLEAAGKWVMEAMGPSEGESDNMSILLMVHGTILFDRHRKTGDIDDLNLAIQKISRAKELFPEGHFLFAQACLNFGWPYMWKFRRTGHADDLEKAVESFRQAEKSSQGKTAPDPETSFAFSKGLFIQYQTTKDSETLEESISILQEAISSIPTDYTWTPILMTELGHRFFYRYKSMSNPSDLDVAVSYAEGGLKIFGKTHYHWGLTAQLLSTMLFQRAAILSSHNEAAKSQQLVLEIAKNTAVPPWLRVQAVSTAIHGFRNSNKQFLQRHDELARLALDLLPYACSRELSREDQQEAVKLIEFFAADSCSLAIRLGNFPEALHRVEYGRGLVLGHLIDRQDDLADLKETHPDLAQRYERLRHESTSELEAEKLSKEWEFLMKDKRKAQAKLRQCEDEIRCQPGFEHFQKPPSLEELGQGGLHGPVIIVNVTDFRSDAIILLKGLFTAICLPGMVENMPDYFRQALDRQRSGARLPDTVTGVPELWKHPSERFRLGTSTYFRANRPVERDYGQPNSLELLTWLWHSCVLPVLLELRAHGISREDDGDPPRVWWIGSGAASSLPFHAAGDFGAMYHVEGRRQQASSDFPKTCMDWVTSSYAPTIKALQHARARAEQSPLVDRPSITVVTMPSTPGQSNLKGAQQEKKAVEEAATGFSVEDSLECPTAAEVLGRVPDSQILHFACHGMSDPIDPSASHMLLQKKEPDGRIVPDRLTLGDVLDRTVKSGSQNWLVYLSACSTAQVKADKMGDESLHLASAFQVAGFAHAIGSLWSADDDICVEVARLFYQELSEYTGTKRKVAVAHALRKAVIQIRSRHYDNPALWAPFIHFGA</sequence>
<keyword evidence="4" id="KW-1185">Reference proteome</keyword>
<reference evidence="3 4" key="1">
    <citation type="submission" date="2024-04" db="EMBL/GenBank/DDBJ databases">
        <title>Phyllosticta paracitricarpa is synonymous to the EU quarantine fungus P. citricarpa based on phylogenomic analyses.</title>
        <authorList>
            <consortium name="Lawrence Berkeley National Laboratory"/>
            <person name="Van ingen-buijs V.A."/>
            <person name="Van westerhoven A.C."/>
            <person name="Haridas S."/>
            <person name="Skiadas P."/>
            <person name="Martin F."/>
            <person name="Groenewald J.Z."/>
            <person name="Crous P.W."/>
            <person name="Seidl M.F."/>
        </authorList>
    </citation>
    <scope>NUCLEOTIDE SEQUENCE [LARGE SCALE GENOMIC DNA]</scope>
    <source>
        <strain evidence="3 4">CPC 17464</strain>
    </source>
</reference>
<accession>A0ABR1LAA8</accession>
<dbReference type="Pfam" id="PF12770">
    <property type="entry name" value="CHAT"/>
    <property type="match status" value="1"/>
</dbReference>
<evidence type="ECO:0000256" key="1">
    <source>
        <dbReference type="SAM" id="Coils"/>
    </source>
</evidence>
<dbReference type="SUPFAM" id="SSF48452">
    <property type="entry name" value="TPR-like"/>
    <property type="match status" value="1"/>
</dbReference>
<dbReference type="EMBL" id="JBBPEH010000011">
    <property type="protein sequence ID" value="KAK7532165.1"/>
    <property type="molecule type" value="Genomic_DNA"/>
</dbReference>
<organism evidence="3 4">
    <name type="scientific">Phyllosticta citribraziliensis</name>
    <dbReference type="NCBI Taxonomy" id="989973"/>
    <lineage>
        <taxon>Eukaryota</taxon>
        <taxon>Fungi</taxon>
        <taxon>Dikarya</taxon>
        <taxon>Ascomycota</taxon>
        <taxon>Pezizomycotina</taxon>
        <taxon>Dothideomycetes</taxon>
        <taxon>Dothideomycetes incertae sedis</taxon>
        <taxon>Botryosphaeriales</taxon>
        <taxon>Phyllostictaceae</taxon>
        <taxon>Phyllosticta</taxon>
    </lineage>
</organism>
<evidence type="ECO:0000313" key="4">
    <source>
        <dbReference type="Proteomes" id="UP001360953"/>
    </source>
</evidence>